<dbReference type="EMBL" id="SSTD01013924">
    <property type="protein sequence ID" value="TYK05283.1"/>
    <property type="molecule type" value="Genomic_DNA"/>
</dbReference>
<comment type="caution">
    <text evidence="3">The sequence shown here is derived from an EMBL/GenBank/DDBJ whole genome shotgun (WGS) entry which is preliminary data.</text>
</comment>
<feature type="compositionally biased region" description="Basic residues" evidence="2">
    <location>
        <begin position="20"/>
        <end position="34"/>
    </location>
</feature>
<evidence type="ECO:0000256" key="1">
    <source>
        <dbReference type="SAM" id="Coils"/>
    </source>
</evidence>
<evidence type="ECO:0000313" key="4">
    <source>
        <dbReference type="Proteomes" id="UP000321947"/>
    </source>
</evidence>
<organism evidence="3 4">
    <name type="scientific">Cucumis melo var. makuwa</name>
    <name type="common">Oriental melon</name>
    <dbReference type="NCBI Taxonomy" id="1194695"/>
    <lineage>
        <taxon>Eukaryota</taxon>
        <taxon>Viridiplantae</taxon>
        <taxon>Streptophyta</taxon>
        <taxon>Embryophyta</taxon>
        <taxon>Tracheophyta</taxon>
        <taxon>Spermatophyta</taxon>
        <taxon>Magnoliopsida</taxon>
        <taxon>eudicotyledons</taxon>
        <taxon>Gunneridae</taxon>
        <taxon>Pentapetalae</taxon>
        <taxon>rosids</taxon>
        <taxon>fabids</taxon>
        <taxon>Cucurbitales</taxon>
        <taxon>Cucurbitaceae</taxon>
        <taxon>Benincaseae</taxon>
        <taxon>Cucumis</taxon>
    </lineage>
</organism>
<gene>
    <name evidence="3" type="ORF">E5676_scaffold108G001000</name>
</gene>
<dbReference type="Proteomes" id="UP000321947">
    <property type="component" value="Unassembled WGS sequence"/>
</dbReference>
<feature type="coiled-coil region" evidence="1">
    <location>
        <begin position="169"/>
        <end position="210"/>
    </location>
</feature>
<feature type="region of interest" description="Disordered" evidence="2">
    <location>
        <begin position="1"/>
        <end position="46"/>
    </location>
</feature>
<sequence length="228" mass="25871">MASTLQGKVKKHKDESHSSKSYHRHWKKPLKKVKVSGDAPSERGSSAMRVTDVPSLVCTFSFHKLFFVHLLFNSPIEEVGTSKTPVAKLVEQSLNRPKAPLEKVRSIQAPLKILELPLDISKRQAARHPKPSQWIGENVVSNFFQKTALYKVRQLNKKTSPIKEALTLMDQLQGDARVIQDRVAQLSLKMKELKSRLQSINAKFEQLLILSCEKTEAIDKQELEVVKL</sequence>
<name>A0A5D3BZY0_CUCMM</name>
<evidence type="ECO:0000313" key="3">
    <source>
        <dbReference type="EMBL" id="TYK05283.1"/>
    </source>
</evidence>
<keyword evidence="1" id="KW-0175">Coiled coil</keyword>
<dbReference type="AlphaFoldDB" id="A0A5D3BZY0"/>
<protein>
    <submittedName>
        <fullName evidence="3">Uncharacterized protein</fullName>
    </submittedName>
</protein>
<accession>A0A5D3BZY0</accession>
<reference evidence="3 4" key="1">
    <citation type="submission" date="2019-08" db="EMBL/GenBank/DDBJ databases">
        <title>Draft genome sequences of two oriental melons (Cucumis melo L. var makuwa).</title>
        <authorList>
            <person name="Kwon S.-Y."/>
        </authorList>
    </citation>
    <scope>NUCLEOTIDE SEQUENCE [LARGE SCALE GENOMIC DNA]</scope>
    <source>
        <strain evidence="4">cv. Chang Bougi</strain>
        <tissue evidence="3">Leaf</tissue>
    </source>
</reference>
<proteinExistence type="predicted"/>
<evidence type="ECO:0000256" key="2">
    <source>
        <dbReference type="SAM" id="MobiDB-lite"/>
    </source>
</evidence>